<proteinExistence type="predicted"/>
<organism evidence="1 2">
    <name type="scientific">Wolbachia pipientis</name>
    <dbReference type="NCBI Taxonomy" id="955"/>
    <lineage>
        <taxon>Bacteria</taxon>
        <taxon>Pseudomonadati</taxon>
        <taxon>Pseudomonadota</taxon>
        <taxon>Alphaproteobacteria</taxon>
        <taxon>Rickettsiales</taxon>
        <taxon>Anaplasmataceae</taxon>
        <taxon>Wolbachieae</taxon>
        <taxon>Wolbachia</taxon>
    </lineage>
</organism>
<dbReference type="AlphaFoldDB" id="A0A7G5CBI8"/>
<sequence length="51" mass="5662">MTIVRASAPMMSSQCPNTGIQVAHKQTSIESGYNIFDEIIWKTGFQCQALE</sequence>
<evidence type="ECO:0000313" key="2">
    <source>
        <dbReference type="Proteomes" id="UP000515596"/>
    </source>
</evidence>
<protein>
    <submittedName>
        <fullName evidence="1">Uncharacterized protein</fullName>
    </submittedName>
</protein>
<evidence type="ECO:0000313" key="1">
    <source>
        <dbReference type="EMBL" id="QMV46572.1"/>
    </source>
</evidence>
<dbReference type="EMBL" id="CP050530">
    <property type="protein sequence ID" value="QMV46572.1"/>
    <property type="molecule type" value="Genomic_DNA"/>
</dbReference>
<accession>A0A7G5CBI8</accession>
<gene>
    <name evidence="1" type="ORF">HC356_02590</name>
</gene>
<reference evidence="1 2" key="1">
    <citation type="journal article" date="2020" name="Mol. Biol. Evol.">
        <title>Life and death of selfish genes: comparative genomics reveals the dynamic evolution of cytoplasmic incompatibility.</title>
        <authorList>
            <person name="Martinez J."/>
            <person name="Klasson L."/>
            <person name="Welch J."/>
            <person name="Jiggins F.M."/>
        </authorList>
    </citation>
    <scope>NUCLEOTIDE SEQUENCE [LARGE SCALE GENOMIC DNA]</scope>
    <source>
        <strain evidence="1">WNik</strain>
    </source>
</reference>
<name>A0A7G5CBI8_WOLPI</name>
<dbReference type="Proteomes" id="UP000515596">
    <property type="component" value="Chromosome"/>
</dbReference>
<dbReference type="RefSeq" id="WP_182184219.1">
    <property type="nucleotide sequence ID" value="NZ_CP050530.1"/>
</dbReference>